<dbReference type="Gene3D" id="2.30.29.30">
    <property type="entry name" value="Pleckstrin-homology domain (PH domain)/Phosphotyrosine-binding domain (PTB)"/>
    <property type="match status" value="1"/>
</dbReference>
<organism evidence="7 8">
    <name type="scientific">Owenia fusiformis</name>
    <name type="common">Polychaete worm</name>
    <dbReference type="NCBI Taxonomy" id="6347"/>
    <lineage>
        <taxon>Eukaryota</taxon>
        <taxon>Metazoa</taxon>
        <taxon>Spiralia</taxon>
        <taxon>Lophotrochozoa</taxon>
        <taxon>Annelida</taxon>
        <taxon>Polychaeta</taxon>
        <taxon>Sedentaria</taxon>
        <taxon>Canalipalpata</taxon>
        <taxon>Sabellida</taxon>
        <taxon>Oweniida</taxon>
        <taxon>Oweniidae</taxon>
        <taxon>Owenia</taxon>
    </lineage>
</organism>
<proteinExistence type="predicted"/>
<dbReference type="GO" id="GO:0032934">
    <property type="term" value="F:sterol binding"/>
    <property type="evidence" value="ECO:0007669"/>
    <property type="project" value="TreeGrafter"/>
</dbReference>
<feature type="transmembrane region" description="Helical" evidence="6">
    <location>
        <begin position="752"/>
        <end position="775"/>
    </location>
</feature>
<feature type="compositionally biased region" description="Basic and acidic residues" evidence="5">
    <location>
        <begin position="197"/>
        <end position="226"/>
    </location>
</feature>
<feature type="compositionally biased region" description="Basic and acidic residues" evidence="5">
    <location>
        <begin position="57"/>
        <end position="93"/>
    </location>
</feature>
<keyword evidence="8" id="KW-1185">Reference proteome</keyword>
<reference evidence="7" key="1">
    <citation type="submission" date="2022-03" db="EMBL/GenBank/DDBJ databases">
        <authorList>
            <person name="Martin C."/>
        </authorList>
    </citation>
    <scope>NUCLEOTIDE SEQUENCE</scope>
</reference>
<dbReference type="EMBL" id="CAIIXF020000010">
    <property type="protein sequence ID" value="CAH1797339.1"/>
    <property type="molecule type" value="Genomic_DNA"/>
</dbReference>
<gene>
    <name evidence="7" type="ORF">OFUS_LOCUS21641</name>
</gene>
<dbReference type="InterPro" id="IPR051482">
    <property type="entry name" value="Cholesterol_transport"/>
</dbReference>
<dbReference type="GO" id="GO:0032366">
    <property type="term" value="P:intracellular sterol transport"/>
    <property type="evidence" value="ECO:0007669"/>
    <property type="project" value="TreeGrafter"/>
</dbReference>
<keyword evidence="4 6" id="KW-0472">Membrane</keyword>
<evidence type="ECO:0000256" key="6">
    <source>
        <dbReference type="SAM" id="Phobius"/>
    </source>
</evidence>
<feature type="compositionally biased region" description="Basic and acidic residues" evidence="5">
    <location>
        <begin position="405"/>
        <end position="414"/>
    </location>
</feature>
<evidence type="ECO:0000256" key="1">
    <source>
        <dbReference type="ARBA" id="ARBA00004167"/>
    </source>
</evidence>
<evidence type="ECO:0000313" key="7">
    <source>
        <dbReference type="EMBL" id="CAH1797339.1"/>
    </source>
</evidence>
<evidence type="ECO:0000256" key="2">
    <source>
        <dbReference type="ARBA" id="ARBA00022692"/>
    </source>
</evidence>
<feature type="compositionally biased region" description="Polar residues" evidence="5">
    <location>
        <begin position="227"/>
        <end position="237"/>
    </location>
</feature>
<dbReference type="SMART" id="SM00568">
    <property type="entry name" value="GRAM"/>
    <property type="match status" value="1"/>
</dbReference>
<dbReference type="Proteomes" id="UP000749559">
    <property type="component" value="Unassembled WGS sequence"/>
</dbReference>
<dbReference type="InterPro" id="IPR004182">
    <property type="entry name" value="GRAM"/>
</dbReference>
<dbReference type="PANTHER" id="PTHR23319">
    <property type="entry name" value="GRAM DOMAIN CONTAINING 1B, ISOFORM E"/>
    <property type="match status" value="1"/>
</dbReference>
<name>A0A8J1TXX8_OWEFU</name>
<dbReference type="Pfam" id="PF16016">
    <property type="entry name" value="VASt"/>
    <property type="match status" value="1"/>
</dbReference>
<accession>A0A8J1TXX8</accession>
<evidence type="ECO:0000256" key="5">
    <source>
        <dbReference type="SAM" id="MobiDB-lite"/>
    </source>
</evidence>
<dbReference type="FunFam" id="2.30.29.30:FF:000008">
    <property type="entry name" value="GRAM domain containing 1B"/>
    <property type="match status" value="1"/>
</dbReference>
<dbReference type="InterPro" id="IPR011993">
    <property type="entry name" value="PH-like_dom_sf"/>
</dbReference>
<feature type="region of interest" description="Disordered" evidence="5">
    <location>
        <begin position="396"/>
        <end position="427"/>
    </location>
</feature>
<evidence type="ECO:0000313" key="8">
    <source>
        <dbReference type="Proteomes" id="UP000749559"/>
    </source>
</evidence>
<comment type="subcellular location">
    <subcellularLocation>
        <location evidence="1">Membrane</location>
        <topology evidence="1">Single-pass membrane protein</topology>
    </subcellularLocation>
</comment>
<feature type="compositionally biased region" description="Basic and acidic residues" evidence="5">
    <location>
        <begin position="20"/>
        <end position="36"/>
    </location>
</feature>
<protein>
    <submittedName>
        <fullName evidence="7">Uncharacterized protein</fullName>
    </submittedName>
</protein>
<evidence type="ECO:0000256" key="3">
    <source>
        <dbReference type="ARBA" id="ARBA00022989"/>
    </source>
</evidence>
<sequence>MAYLRGLETPKIPQGLTKNTSKDKKPTKEQLALRRSSSEKFPFYNIASRVRKLTRKKSLEVHSDNNIDDSSRESLDKEKYGSSKESLHSNKHTAENAQLPYSIDECADDAAALCNNQNGSIDVDMNGKVVFHIGSEPDGKERPKKDIYLPRYVQRRYVHERKTSEPVKVVTDEPEAISEKNASSVSLPDMAGTLEPVEAREGSTEKEILGSDSFRAENGGKLHHAESTTSTKSQRSVSSDKKKKGSNWYNVLSPTYKSKSYDFRRIFKDLPQDERLIVDYSCALQKEILVHGRLYVTQNWICFYANIFRWETVLTIRCKDISALTKEKTARVIPNAIQILTKNEKYFFTSLSARDKTYLMLFRVWQNALMDQPMSAQELWQWVHYSYGDELGLTSSDDDYVQPEDDSKVEDKEGTLTPNMKAPLDSPASSIGLANGDLNHSPVDSISMCSDDVGLLMKPVPAMMVTRSESMDGPANAEVPTDMGDTTDDDEEGEVACTGHDHMNLTMINDIYEFSVDQMFEMLFTDSKFSKDFTEARKTTGYNSIDDLVTSHWTDDDAEGNKTRTLSYTLSLNHALGPKTSIATEKQVCYAQSKPGIIYVVDCEVANQGIPYADSFYVVQRYCITRVLNHKCRLRITSEIKYKKYVFGLVKNFIDKNTIAGLNDHYGHLAESLRKECDRLTSLLPVQAGKKKVRKRRKSHTKAERIPHINHTPSIIEKQTPPRPIPKISSHYVAGQMTRAVENQAAVESHNLVRVVCAVLILLVMFNALLFYKLWSIEGRTVNRLHTPLSTHIPSEPPESPADWASLLERQEVLHNMEIDRWKDILSSSIEIMEQMKQTLVELKDNLDTRRTSHHEEL</sequence>
<comment type="caution">
    <text evidence="7">The sequence shown here is derived from an EMBL/GenBank/DDBJ whole genome shotgun (WGS) entry which is preliminary data.</text>
</comment>
<keyword evidence="3 6" id="KW-1133">Transmembrane helix</keyword>
<feature type="region of interest" description="Disordered" evidence="5">
    <location>
        <begin position="1"/>
        <end position="36"/>
    </location>
</feature>
<evidence type="ECO:0000256" key="4">
    <source>
        <dbReference type="ARBA" id="ARBA00023136"/>
    </source>
</evidence>
<feature type="region of interest" description="Disordered" evidence="5">
    <location>
        <begin position="469"/>
        <end position="490"/>
    </location>
</feature>
<feature type="region of interest" description="Disordered" evidence="5">
    <location>
        <begin position="164"/>
        <end position="245"/>
    </location>
</feature>
<dbReference type="GO" id="GO:0120015">
    <property type="term" value="F:sterol transfer activity"/>
    <property type="evidence" value="ECO:0007669"/>
    <property type="project" value="TreeGrafter"/>
</dbReference>
<dbReference type="InterPro" id="IPR031968">
    <property type="entry name" value="VASt"/>
</dbReference>
<dbReference type="OrthoDB" id="2162691at2759"/>
<keyword evidence="2 6" id="KW-0812">Transmembrane</keyword>
<feature type="region of interest" description="Disordered" evidence="5">
    <location>
        <begin position="56"/>
        <end position="93"/>
    </location>
</feature>
<dbReference type="GO" id="GO:0140268">
    <property type="term" value="C:endoplasmic reticulum-plasma membrane contact site"/>
    <property type="evidence" value="ECO:0007669"/>
    <property type="project" value="TreeGrafter"/>
</dbReference>
<dbReference type="Pfam" id="PF02893">
    <property type="entry name" value="GRAM"/>
    <property type="match status" value="1"/>
</dbReference>
<dbReference type="PROSITE" id="PS51778">
    <property type="entry name" value="VAST"/>
    <property type="match status" value="1"/>
</dbReference>
<dbReference type="PANTHER" id="PTHR23319:SF4">
    <property type="entry name" value="GRAM DOMAIN CONTAINING 1B, ISOFORM E"/>
    <property type="match status" value="1"/>
</dbReference>
<dbReference type="AlphaFoldDB" id="A0A8J1TXX8"/>
<dbReference type="GO" id="GO:0005789">
    <property type="term" value="C:endoplasmic reticulum membrane"/>
    <property type="evidence" value="ECO:0007669"/>
    <property type="project" value="TreeGrafter"/>
</dbReference>
<dbReference type="GO" id="GO:0005886">
    <property type="term" value="C:plasma membrane"/>
    <property type="evidence" value="ECO:0007669"/>
    <property type="project" value="TreeGrafter"/>
</dbReference>
<dbReference type="CDD" id="cd13220">
    <property type="entry name" value="PH-GRAM_GRAMDC"/>
    <property type="match status" value="1"/>
</dbReference>